<dbReference type="Proteomes" id="UP000792457">
    <property type="component" value="Unassembled WGS sequence"/>
</dbReference>
<evidence type="ECO:0000313" key="3">
    <source>
        <dbReference type="Proteomes" id="UP000792457"/>
    </source>
</evidence>
<gene>
    <name evidence="2" type="ORF">J437_LFUL006370</name>
</gene>
<evidence type="ECO:0000313" key="2">
    <source>
        <dbReference type="EMBL" id="KAG8226063.1"/>
    </source>
</evidence>
<protein>
    <submittedName>
        <fullName evidence="2">Uncharacterized protein</fullName>
    </submittedName>
</protein>
<reference evidence="2" key="1">
    <citation type="submission" date="2013-04" db="EMBL/GenBank/DDBJ databases">
        <authorList>
            <person name="Qu J."/>
            <person name="Murali S.C."/>
            <person name="Bandaranaike D."/>
            <person name="Bellair M."/>
            <person name="Blankenburg K."/>
            <person name="Chao H."/>
            <person name="Dinh H."/>
            <person name="Doddapaneni H."/>
            <person name="Downs B."/>
            <person name="Dugan-Rocha S."/>
            <person name="Elkadiri S."/>
            <person name="Gnanaolivu R.D."/>
            <person name="Hernandez B."/>
            <person name="Javaid M."/>
            <person name="Jayaseelan J.C."/>
            <person name="Lee S."/>
            <person name="Li M."/>
            <person name="Ming W."/>
            <person name="Munidasa M."/>
            <person name="Muniz J."/>
            <person name="Nguyen L."/>
            <person name="Ongeri F."/>
            <person name="Osuji N."/>
            <person name="Pu L.-L."/>
            <person name="Puazo M."/>
            <person name="Qu C."/>
            <person name="Quiroz J."/>
            <person name="Raj R."/>
            <person name="Weissenberger G."/>
            <person name="Xin Y."/>
            <person name="Zou X."/>
            <person name="Han Y."/>
            <person name="Richards S."/>
            <person name="Worley K."/>
            <person name="Muzny D."/>
            <person name="Gibbs R."/>
        </authorList>
    </citation>
    <scope>NUCLEOTIDE SEQUENCE</scope>
    <source>
        <strain evidence="2">Sampled in the wild</strain>
    </source>
</reference>
<accession>A0A8K0K4Y1</accession>
<evidence type="ECO:0000256" key="1">
    <source>
        <dbReference type="SAM" id="MobiDB-lite"/>
    </source>
</evidence>
<name>A0A8K0K4Y1_LADFU</name>
<comment type="caution">
    <text evidence="2">The sequence shown here is derived from an EMBL/GenBank/DDBJ whole genome shotgun (WGS) entry which is preliminary data.</text>
</comment>
<feature type="compositionally biased region" description="Basic and acidic residues" evidence="1">
    <location>
        <begin position="166"/>
        <end position="176"/>
    </location>
</feature>
<dbReference type="AlphaFoldDB" id="A0A8K0K4Y1"/>
<feature type="region of interest" description="Disordered" evidence="1">
    <location>
        <begin position="1"/>
        <end position="50"/>
    </location>
</feature>
<reference evidence="2" key="2">
    <citation type="submission" date="2017-10" db="EMBL/GenBank/DDBJ databases">
        <title>Ladona fulva Genome sequencing and assembly.</title>
        <authorList>
            <person name="Murali S."/>
            <person name="Richards S."/>
            <person name="Bandaranaike D."/>
            <person name="Bellair M."/>
            <person name="Blankenburg K."/>
            <person name="Chao H."/>
            <person name="Dinh H."/>
            <person name="Doddapaneni H."/>
            <person name="Dugan-Rocha S."/>
            <person name="Elkadiri S."/>
            <person name="Gnanaolivu R."/>
            <person name="Hernandez B."/>
            <person name="Skinner E."/>
            <person name="Javaid M."/>
            <person name="Lee S."/>
            <person name="Li M."/>
            <person name="Ming W."/>
            <person name="Munidasa M."/>
            <person name="Muniz J."/>
            <person name="Nguyen L."/>
            <person name="Hughes D."/>
            <person name="Osuji N."/>
            <person name="Pu L.-L."/>
            <person name="Puazo M."/>
            <person name="Qu C."/>
            <person name="Quiroz J."/>
            <person name="Raj R."/>
            <person name="Weissenberger G."/>
            <person name="Xin Y."/>
            <person name="Zou X."/>
            <person name="Han Y."/>
            <person name="Worley K."/>
            <person name="Muzny D."/>
            <person name="Gibbs R."/>
        </authorList>
    </citation>
    <scope>NUCLEOTIDE SEQUENCE</scope>
    <source>
        <strain evidence="2">Sampled in the wild</strain>
    </source>
</reference>
<feature type="non-terminal residue" evidence="2">
    <location>
        <position position="208"/>
    </location>
</feature>
<dbReference type="EMBL" id="KZ308266">
    <property type="protein sequence ID" value="KAG8226063.1"/>
    <property type="molecule type" value="Genomic_DNA"/>
</dbReference>
<keyword evidence="3" id="KW-1185">Reference proteome</keyword>
<organism evidence="2 3">
    <name type="scientific">Ladona fulva</name>
    <name type="common">Scarce chaser dragonfly</name>
    <name type="synonym">Libellula fulva</name>
    <dbReference type="NCBI Taxonomy" id="123851"/>
    <lineage>
        <taxon>Eukaryota</taxon>
        <taxon>Metazoa</taxon>
        <taxon>Ecdysozoa</taxon>
        <taxon>Arthropoda</taxon>
        <taxon>Hexapoda</taxon>
        <taxon>Insecta</taxon>
        <taxon>Pterygota</taxon>
        <taxon>Palaeoptera</taxon>
        <taxon>Odonata</taxon>
        <taxon>Epiprocta</taxon>
        <taxon>Anisoptera</taxon>
        <taxon>Libelluloidea</taxon>
        <taxon>Libellulidae</taxon>
        <taxon>Ladona</taxon>
    </lineage>
</organism>
<feature type="compositionally biased region" description="Polar residues" evidence="1">
    <location>
        <begin position="144"/>
        <end position="156"/>
    </location>
</feature>
<feature type="region of interest" description="Disordered" evidence="1">
    <location>
        <begin position="121"/>
        <end position="176"/>
    </location>
</feature>
<proteinExistence type="predicted"/>
<sequence length="208" mass="22831">MPSSSSFYDPISPGSSRRSSELSTHYEPSPGNMMNNHMGHQRQEMEPTPNMETTSCVMANQRQMVAPQRRPPNGQMQVMMGPPGVPHNQEGIPSTIDTFLTSNLVVQTQKMSLCGTQQLLEGSGPNHHRLPNPTIASPSRVMAQESTSTANVSNMESVPATPLAEGTRHSGLPEHHPNREVVLEEVGEGEMVENKLVIPDEMVHYLNQ</sequence>